<sequence length="76" mass="8749">MGSISEPYYQVGDIMLHARLMALIDEGKLIAEGDPWNIQTCQSGFCNELSKSVKVSREKNWRETSPRQRKFPDFTI</sequence>
<dbReference type="OrthoDB" id="7565760at2"/>
<dbReference type="AlphaFoldDB" id="A0A329YJR5"/>
<gene>
    <name evidence="1" type="ORF">DQ393_00470</name>
</gene>
<accession>A0A329YJR5</accession>
<evidence type="ECO:0000313" key="2">
    <source>
        <dbReference type="Proteomes" id="UP000251205"/>
    </source>
</evidence>
<dbReference type="EMBL" id="QMKK01000011">
    <property type="protein sequence ID" value="RAX43513.1"/>
    <property type="molecule type" value="Genomic_DNA"/>
</dbReference>
<reference evidence="1 2" key="1">
    <citation type="submission" date="2018-06" db="EMBL/GenBank/DDBJ databases">
        <title>Whole Genome Sequence of an efficient microsymbiont, Rhizobium tropici.</title>
        <authorList>
            <person name="Srinivasan R."/>
            <person name="Singh H.V."/>
            <person name="Srivastava R."/>
            <person name="Kumari B."/>
            <person name="Radhakrishna A."/>
        </authorList>
    </citation>
    <scope>NUCLEOTIDE SEQUENCE [LARGE SCALE GENOMIC DNA]</scope>
    <source>
        <strain evidence="1 2">IGFRI Rhizo-19</strain>
    </source>
</reference>
<evidence type="ECO:0000313" key="1">
    <source>
        <dbReference type="EMBL" id="RAX43513.1"/>
    </source>
</evidence>
<organism evidence="1 2">
    <name type="scientific">Rhizobium tropici</name>
    <dbReference type="NCBI Taxonomy" id="398"/>
    <lineage>
        <taxon>Bacteria</taxon>
        <taxon>Pseudomonadati</taxon>
        <taxon>Pseudomonadota</taxon>
        <taxon>Alphaproteobacteria</taxon>
        <taxon>Hyphomicrobiales</taxon>
        <taxon>Rhizobiaceae</taxon>
        <taxon>Rhizobium/Agrobacterium group</taxon>
        <taxon>Rhizobium</taxon>
    </lineage>
</organism>
<protein>
    <submittedName>
        <fullName evidence="1">Uncharacterized protein</fullName>
    </submittedName>
</protein>
<proteinExistence type="predicted"/>
<name>A0A329YJR5_RHITR</name>
<dbReference type="Proteomes" id="UP000251205">
    <property type="component" value="Unassembled WGS sequence"/>
</dbReference>
<comment type="caution">
    <text evidence="1">The sequence shown here is derived from an EMBL/GenBank/DDBJ whole genome shotgun (WGS) entry which is preliminary data.</text>
</comment>